<proteinExistence type="predicted"/>
<protein>
    <recommendedName>
        <fullName evidence="3">Antitoxin</fullName>
    </recommendedName>
</protein>
<dbReference type="Proteomes" id="UP001172737">
    <property type="component" value="Unassembled WGS sequence"/>
</dbReference>
<sequence>MEIPAGELGSRIEEALAAARGGEDVVITEDGIAVARLGGVDSAPLMERLAADGVIAVPADERAVPRLPQAEAAKDALSSLLGRLRR</sequence>
<comment type="caution">
    <text evidence="1">The sequence shown here is derived from an EMBL/GenBank/DDBJ whole genome shotgun (WGS) entry which is preliminary data.</text>
</comment>
<evidence type="ECO:0008006" key="3">
    <source>
        <dbReference type="Google" id="ProtNLM"/>
    </source>
</evidence>
<gene>
    <name evidence="1" type="ORF">QQX10_06860</name>
</gene>
<organism evidence="1 2">
    <name type="scientific">Demequina lignilytica</name>
    <dbReference type="NCBI Taxonomy" id="3051663"/>
    <lineage>
        <taxon>Bacteria</taxon>
        <taxon>Bacillati</taxon>
        <taxon>Actinomycetota</taxon>
        <taxon>Actinomycetes</taxon>
        <taxon>Micrococcales</taxon>
        <taxon>Demequinaceae</taxon>
        <taxon>Demequina</taxon>
    </lineage>
</organism>
<dbReference type="AlphaFoldDB" id="A0AAW7M377"/>
<dbReference type="RefSeq" id="WP_301119330.1">
    <property type="nucleotide sequence ID" value="NZ_JAUHPX010000003.1"/>
</dbReference>
<reference evidence="1" key="1">
    <citation type="submission" date="2023-06" db="EMBL/GenBank/DDBJ databases">
        <title>Sysu t00039.</title>
        <authorList>
            <person name="Gao L."/>
            <person name="Fang B.-Z."/>
            <person name="Li W.-J."/>
        </authorList>
    </citation>
    <scope>NUCLEOTIDE SEQUENCE</scope>
    <source>
        <strain evidence="1">SYSU T00039</strain>
    </source>
</reference>
<name>A0AAW7M377_9MICO</name>
<dbReference type="EMBL" id="JAUHPX010000003">
    <property type="protein sequence ID" value="MDN4487887.1"/>
    <property type="molecule type" value="Genomic_DNA"/>
</dbReference>
<keyword evidence="2" id="KW-1185">Reference proteome</keyword>
<evidence type="ECO:0000313" key="2">
    <source>
        <dbReference type="Proteomes" id="UP001172737"/>
    </source>
</evidence>
<evidence type="ECO:0000313" key="1">
    <source>
        <dbReference type="EMBL" id="MDN4487887.1"/>
    </source>
</evidence>
<accession>A0AAW7M377</accession>